<proteinExistence type="predicted"/>
<protein>
    <submittedName>
        <fullName evidence="1">Uncharacterized protein</fullName>
    </submittedName>
</protein>
<reference evidence="1" key="2">
    <citation type="submission" date="2016-06" db="EMBL/GenBank/DDBJ databases">
        <title>The genome of a short-lived fish provides insights into sex chromosome evolution and the genetic control of aging.</title>
        <authorList>
            <person name="Reichwald K."/>
            <person name="Felder M."/>
            <person name="Petzold A."/>
            <person name="Koch P."/>
            <person name="Groth M."/>
            <person name="Platzer M."/>
        </authorList>
    </citation>
    <scope>NUCLEOTIDE SEQUENCE</scope>
    <source>
        <tissue evidence="1">Brain</tissue>
    </source>
</reference>
<accession>A0A1A8NKT6</accession>
<evidence type="ECO:0000313" key="1">
    <source>
        <dbReference type="EMBL" id="SBR69596.1"/>
    </source>
</evidence>
<feature type="non-terminal residue" evidence="1">
    <location>
        <position position="95"/>
    </location>
</feature>
<sequence length="95" mass="10624">VLTKICVQCLGVRICQLCCVLSQNVLHLLNVLHRKLCLGPGICVASIIKRLNHTMRSDCGWSGVSVGSELSTLLVWYLKIQQSFCTIMPFLFVFL</sequence>
<reference evidence="1" key="1">
    <citation type="submission" date="2016-05" db="EMBL/GenBank/DDBJ databases">
        <authorList>
            <person name="Lavstsen T."/>
            <person name="Jespersen J.S."/>
        </authorList>
    </citation>
    <scope>NUCLEOTIDE SEQUENCE</scope>
    <source>
        <tissue evidence="1">Brain</tissue>
    </source>
</reference>
<dbReference type="EMBL" id="HAEG01003623">
    <property type="protein sequence ID" value="SBR69596.1"/>
    <property type="molecule type" value="Transcribed_RNA"/>
</dbReference>
<feature type="non-terminal residue" evidence="1">
    <location>
        <position position="1"/>
    </location>
</feature>
<gene>
    <name evidence="1" type="primary">v1g223947</name>
</gene>
<organism evidence="1">
    <name type="scientific">Nothobranchius pienaari</name>
    <dbReference type="NCBI Taxonomy" id="704102"/>
    <lineage>
        <taxon>Eukaryota</taxon>
        <taxon>Metazoa</taxon>
        <taxon>Chordata</taxon>
        <taxon>Craniata</taxon>
        <taxon>Vertebrata</taxon>
        <taxon>Euteleostomi</taxon>
        <taxon>Actinopterygii</taxon>
        <taxon>Neopterygii</taxon>
        <taxon>Teleostei</taxon>
        <taxon>Neoteleostei</taxon>
        <taxon>Acanthomorphata</taxon>
        <taxon>Ovalentaria</taxon>
        <taxon>Atherinomorphae</taxon>
        <taxon>Cyprinodontiformes</taxon>
        <taxon>Nothobranchiidae</taxon>
        <taxon>Nothobranchius</taxon>
    </lineage>
</organism>
<name>A0A1A8NKT6_9TELE</name>
<dbReference type="AlphaFoldDB" id="A0A1A8NKT6"/>